<dbReference type="HOGENOM" id="CLU_073559_0_0_4"/>
<keyword evidence="2" id="KW-0489">Methyltransferase</keyword>
<organism evidence="2 3">
    <name type="scientific">Candidatus Symbiobacter mobilis CR</name>
    <dbReference type="NCBI Taxonomy" id="946483"/>
    <lineage>
        <taxon>Bacteria</taxon>
        <taxon>Pseudomonadati</taxon>
        <taxon>Pseudomonadota</taxon>
        <taxon>Betaproteobacteria</taxon>
        <taxon>Burkholderiales</taxon>
        <taxon>Comamonadaceae</taxon>
    </lineage>
</organism>
<evidence type="ECO:0000313" key="3">
    <source>
        <dbReference type="Proteomes" id="UP000017184"/>
    </source>
</evidence>
<dbReference type="InterPro" id="IPR013216">
    <property type="entry name" value="Methyltransf_11"/>
</dbReference>
<dbReference type="AlphaFoldDB" id="U5N9D0"/>
<evidence type="ECO:0000313" key="2">
    <source>
        <dbReference type="EMBL" id="AGX86809.1"/>
    </source>
</evidence>
<dbReference type="InterPro" id="IPR029063">
    <property type="entry name" value="SAM-dependent_MTases_sf"/>
</dbReference>
<protein>
    <submittedName>
        <fullName evidence="2">SAM-dependent methyltransferase</fullName>
    </submittedName>
</protein>
<dbReference type="GO" id="GO:0008757">
    <property type="term" value="F:S-adenosylmethionine-dependent methyltransferase activity"/>
    <property type="evidence" value="ECO:0007669"/>
    <property type="project" value="InterPro"/>
</dbReference>
<reference evidence="2 3" key="1">
    <citation type="journal article" date="2013" name="Genome Biol.">
        <title>Genomic analysis reveals key aspects of prokaryotic symbiosis in the phototrophic consortium "Chlorochromatium aggregatum".</title>
        <authorList>
            <person name="Liu Z."/>
            <person name="Muller J."/>
            <person name="Li T."/>
            <person name="Alvey R.M."/>
            <person name="Vogl K."/>
            <person name="Frigaard N.U."/>
            <person name="Rockwell N.C."/>
            <person name="Boyd E.S."/>
            <person name="Tomsho L.P."/>
            <person name="Schuster S.C."/>
            <person name="Henke P."/>
            <person name="Rohde M."/>
            <person name="Overmann J."/>
            <person name="Bryant D.A."/>
        </authorList>
    </citation>
    <scope>NUCLEOTIDE SEQUENCE [LARGE SCALE GENOMIC DNA]</scope>
    <source>
        <strain evidence="2">CR</strain>
    </source>
</reference>
<proteinExistence type="predicted"/>
<dbReference type="PANTHER" id="PTHR42912">
    <property type="entry name" value="METHYLTRANSFERASE"/>
    <property type="match status" value="1"/>
</dbReference>
<evidence type="ECO:0000259" key="1">
    <source>
        <dbReference type="Pfam" id="PF08241"/>
    </source>
</evidence>
<keyword evidence="2" id="KW-0808">Transferase</keyword>
<feature type="domain" description="Methyltransferase type 11" evidence="1">
    <location>
        <begin position="47"/>
        <end position="142"/>
    </location>
</feature>
<dbReference type="Pfam" id="PF08241">
    <property type="entry name" value="Methyltransf_11"/>
    <property type="match status" value="1"/>
</dbReference>
<dbReference type="CDD" id="cd02440">
    <property type="entry name" value="AdoMet_MTases"/>
    <property type="match status" value="1"/>
</dbReference>
<name>U5N9D0_9BURK</name>
<dbReference type="EMBL" id="CP004885">
    <property type="protein sequence ID" value="AGX86809.1"/>
    <property type="molecule type" value="Genomic_DNA"/>
</dbReference>
<dbReference type="Gene3D" id="3.40.50.150">
    <property type="entry name" value="Vaccinia Virus protein VP39"/>
    <property type="match status" value="1"/>
</dbReference>
<dbReference type="InterPro" id="IPR050508">
    <property type="entry name" value="Methyltransf_Superfamily"/>
</dbReference>
<sequence length="252" mass="28125">MAVMEDVLLLIDLHQHALRQGPGGEEETRRAIELAGLAKGRRWKIADIGCGTGASTLVLARELDADITAVDLLPEFLAVLQERAARLGLAHSITTLAASMDALPFAPASLDAIWSEGAIYQLGFERGAREWRRFLRPGGILAVSELTWLTTNRPQELEAHWVEQYSEVGSAASKMAVLERNGYSPLGYFVLPERCWFEAYYRPMQRRFPAFLAEHGTSEAARAIVASEEQEIALYERYKAHVGYGYYIARKL</sequence>
<dbReference type="GO" id="GO:0032259">
    <property type="term" value="P:methylation"/>
    <property type="evidence" value="ECO:0007669"/>
    <property type="project" value="UniProtKB-KW"/>
</dbReference>
<gene>
    <name evidence="2" type="ORF">Cenrod_0702</name>
</gene>
<dbReference type="STRING" id="946483.Cenrod_0702"/>
<dbReference type="KEGG" id="cbx:Cenrod_0702"/>
<dbReference type="PATRIC" id="fig|946483.4.peg.701"/>
<dbReference type="eggNOG" id="COG2226">
    <property type="taxonomic scope" value="Bacteria"/>
</dbReference>
<dbReference type="SUPFAM" id="SSF53335">
    <property type="entry name" value="S-adenosyl-L-methionine-dependent methyltransferases"/>
    <property type="match status" value="1"/>
</dbReference>
<dbReference type="RefSeq" id="WP_022771630.1">
    <property type="nucleotide sequence ID" value="NC_022576.1"/>
</dbReference>
<keyword evidence="3" id="KW-1185">Reference proteome</keyword>
<dbReference type="Proteomes" id="UP000017184">
    <property type="component" value="Chromosome"/>
</dbReference>
<accession>U5N9D0</accession>